<evidence type="ECO:0000256" key="1">
    <source>
        <dbReference type="ARBA" id="ARBA00009437"/>
    </source>
</evidence>
<evidence type="ECO:0000313" key="6">
    <source>
        <dbReference type="EMBL" id="GAA3976701.1"/>
    </source>
</evidence>
<dbReference type="InterPro" id="IPR036390">
    <property type="entry name" value="WH_DNA-bd_sf"/>
</dbReference>
<dbReference type="Proteomes" id="UP001501337">
    <property type="component" value="Unassembled WGS sequence"/>
</dbReference>
<keyword evidence="2" id="KW-0805">Transcription regulation</keyword>
<dbReference type="PANTHER" id="PTHR30126:SF94">
    <property type="entry name" value="LYSR FAMILY TRANSCRIPTIONAL REGULATOR"/>
    <property type="match status" value="1"/>
</dbReference>
<sequence>MRFTLRQLEVFLATARLGNLSQAAEALSLSQSAASESLKTLEQQFDIQLFDRTGKKLRLNDLGAVLRPKAQALLDRAIDLELDLQHHQDAGGLNLGATMSIGNYNAIPLLARFVDLYPAISPTLEIANTRRISEKLINFELDVGLIEGEINHPELIIEPWQDDELILVCGARHRLAEAGIQESGQAAVQTLSDDELRDAEWILREQGSGTRQTFERAMSGLLPQLHVRMELQHIEAIKQSVAAGLGISCLSRLSVEDMLESGRLVELKAEARNFRRQFFLVWHKKKFLTAAMAAWIDLCRESA</sequence>
<protein>
    <submittedName>
        <fullName evidence="6">LysR family transcriptional regulator</fullName>
    </submittedName>
</protein>
<gene>
    <name evidence="6" type="ORF">GCM10022278_36970</name>
</gene>
<feature type="domain" description="HTH lysR-type" evidence="5">
    <location>
        <begin position="3"/>
        <end position="60"/>
    </location>
</feature>
<dbReference type="PROSITE" id="PS50931">
    <property type="entry name" value="HTH_LYSR"/>
    <property type="match status" value="1"/>
</dbReference>
<organism evidence="6 7">
    <name type="scientific">Allohahella marinimesophila</name>
    <dbReference type="NCBI Taxonomy" id="1054972"/>
    <lineage>
        <taxon>Bacteria</taxon>
        <taxon>Pseudomonadati</taxon>
        <taxon>Pseudomonadota</taxon>
        <taxon>Gammaproteobacteria</taxon>
        <taxon>Oceanospirillales</taxon>
        <taxon>Hahellaceae</taxon>
        <taxon>Allohahella</taxon>
    </lineage>
</organism>
<reference evidence="7" key="1">
    <citation type="journal article" date="2019" name="Int. J. Syst. Evol. Microbiol.">
        <title>The Global Catalogue of Microorganisms (GCM) 10K type strain sequencing project: providing services to taxonomists for standard genome sequencing and annotation.</title>
        <authorList>
            <consortium name="The Broad Institute Genomics Platform"/>
            <consortium name="The Broad Institute Genome Sequencing Center for Infectious Disease"/>
            <person name="Wu L."/>
            <person name="Ma J."/>
        </authorList>
    </citation>
    <scope>NUCLEOTIDE SEQUENCE [LARGE SCALE GENOMIC DNA]</scope>
    <source>
        <strain evidence="7">JCM 17555</strain>
    </source>
</reference>
<dbReference type="Gene3D" id="3.40.190.290">
    <property type="match status" value="1"/>
</dbReference>
<dbReference type="Gene3D" id="1.10.10.10">
    <property type="entry name" value="Winged helix-like DNA-binding domain superfamily/Winged helix DNA-binding domain"/>
    <property type="match status" value="1"/>
</dbReference>
<evidence type="ECO:0000259" key="5">
    <source>
        <dbReference type="PROSITE" id="PS50931"/>
    </source>
</evidence>
<dbReference type="RefSeq" id="WP_344809189.1">
    <property type="nucleotide sequence ID" value="NZ_BAABBO010000019.1"/>
</dbReference>
<accession>A0ABP7Q5N7</accession>
<proteinExistence type="inferred from homology"/>
<dbReference type="InterPro" id="IPR005119">
    <property type="entry name" value="LysR_subst-bd"/>
</dbReference>
<dbReference type="Pfam" id="PF03466">
    <property type="entry name" value="LysR_substrate"/>
    <property type="match status" value="1"/>
</dbReference>
<keyword evidence="7" id="KW-1185">Reference proteome</keyword>
<evidence type="ECO:0000256" key="2">
    <source>
        <dbReference type="ARBA" id="ARBA00023015"/>
    </source>
</evidence>
<keyword evidence="3" id="KW-0238">DNA-binding</keyword>
<dbReference type="InterPro" id="IPR000847">
    <property type="entry name" value="LysR_HTH_N"/>
</dbReference>
<dbReference type="CDD" id="cd08420">
    <property type="entry name" value="PBP2_CysL_like"/>
    <property type="match status" value="1"/>
</dbReference>
<comment type="caution">
    <text evidence="6">The sequence shown here is derived from an EMBL/GenBank/DDBJ whole genome shotgun (WGS) entry which is preliminary data.</text>
</comment>
<dbReference type="SUPFAM" id="SSF46785">
    <property type="entry name" value="Winged helix' DNA-binding domain"/>
    <property type="match status" value="1"/>
</dbReference>
<dbReference type="EMBL" id="BAABBO010000019">
    <property type="protein sequence ID" value="GAA3976701.1"/>
    <property type="molecule type" value="Genomic_DNA"/>
</dbReference>
<evidence type="ECO:0000256" key="3">
    <source>
        <dbReference type="ARBA" id="ARBA00023125"/>
    </source>
</evidence>
<comment type="similarity">
    <text evidence="1">Belongs to the LysR transcriptional regulatory family.</text>
</comment>
<name>A0ABP7Q5N7_9GAMM</name>
<evidence type="ECO:0000256" key="4">
    <source>
        <dbReference type="ARBA" id="ARBA00023163"/>
    </source>
</evidence>
<dbReference type="Pfam" id="PF00126">
    <property type="entry name" value="HTH_1"/>
    <property type="match status" value="1"/>
</dbReference>
<dbReference type="PANTHER" id="PTHR30126">
    <property type="entry name" value="HTH-TYPE TRANSCRIPTIONAL REGULATOR"/>
    <property type="match status" value="1"/>
</dbReference>
<dbReference type="SUPFAM" id="SSF53850">
    <property type="entry name" value="Periplasmic binding protein-like II"/>
    <property type="match status" value="1"/>
</dbReference>
<evidence type="ECO:0000313" key="7">
    <source>
        <dbReference type="Proteomes" id="UP001501337"/>
    </source>
</evidence>
<dbReference type="InterPro" id="IPR036388">
    <property type="entry name" value="WH-like_DNA-bd_sf"/>
</dbReference>
<keyword evidence="4" id="KW-0804">Transcription</keyword>
<dbReference type="PRINTS" id="PR00039">
    <property type="entry name" value="HTHLYSR"/>
</dbReference>